<proteinExistence type="predicted"/>
<dbReference type="AlphaFoldDB" id="A0A504Y4T1"/>
<keyword evidence="1" id="KW-0472">Membrane</keyword>
<keyword evidence="1" id="KW-1133">Transmembrane helix</keyword>
<evidence type="ECO:0000313" key="3">
    <source>
        <dbReference type="Proteomes" id="UP000316759"/>
    </source>
</evidence>
<name>A0A504Y4T1_FASGI</name>
<dbReference type="EMBL" id="SUNJ01015207">
    <property type="protein sequence ID" value="TPP55933.1"/>
    <property type="molecule type" value="Genomic_DNA"/>
</dbReference>
<evidence type="ECO:0000313" key="2">
    <source>
        <dbReference type="EMBL" id="TPP55933.1"/>
    </source>
</evidence>
<reference evidence="2 3" key="1">
    <citation type="submission" date="2019-04" db="EMBL/GenBank/DDBJ databases">
        <title>Annotation for the trematode Fasciola gigantica.</title>
        <authorList>
            <person name="Choi Y.-J."/>
        </authorList>
    </citation>
    <scope>NUCLEOTIDE SEQUENCE [LARGE SCALE GENOMIC DNA]</scope>
    <source>
        <strain evidence="2">Uganda_cow_1</strain>
    </source>
</reference>
<sequence>MDNRKKHHHPTAIRYQCDAIFILLWLALTGVLLEVAASLTCVSIPLTRYMTNNRPFFTTEMSTQIVQS</sequence>
<gene>
    <name evidence="2" type="ORF">FGIG_10280</name>
</gene>
<keyword evidence="1" id="KW-0812">Transmembrane</keyword>
<dbReference type="Proteomes" id="UP000316759">
    <property type="component" value="Unassembled WGS sequence"/>
</dbReference>
<protein>
    <submittedName>
        <fullName evidence="2">Uncharacterized protein</fullName>
    </submittedName>
</protein>
<keyword evidence="3" id="KW-1185">Reference proteome</keyword>
<comment type="caution">
    <text evidence="2">The sequence shown here is derived from an EMBL/GenBank/DDBJ whole genome shotgun (WGS) entry which is preliminary data.</text>
</comment>
<accession>A0A504Y4T1</accession>
<organism evidence="2 3">
    <name type="scientific">Fasciola gigantica</name>
    <name type="common">Giant liver fluke</name>
    <dbReference type="NCBI Taxonomy" id="46835"/>
    <lineage>
        <taxon>Eukaryota</taxon>
        <taxon>Metazoa</taxon>
        <taxon>Spiralia</taxon>
        <taxon>Lophotrochozoa</taxon>
        <taxon>Platyhelminthes</taxon>
        <taxon>Trematoda</taxon>
        <taxon>Digenea</taxon>
        <taxon>Plagiorchiida</taxon>
        <taxon>Echinostomata</taxon>
        <taxon>Echinostomatoidea</taxon>
        <taxon>Fasciolidae</taxon>
        <taxon>Fasciola</taxon>
    </lineage>
</organism>
<feature type="transmembrane region" description="Helical" evidence="1">
    <location>
        <begin position="20"/>
        <end position="46"/>
    </location>
</feature>
<evidence type="ECO:0000256" key="1">
    <source>
        <dbReference type="SAM" id="Phobius"/>
    </source>
</evidence>